<comment type="caution">
    <text evidence="1">The sequence shown here is derived from an EMBL/GenBank/DDBJ whole genome shotgun (WGS) entry which is preliminary data.</text>
</comment>
<dbReference type="EMBL" id="JBHTIS010003776">
    <property type="protein sequence ID" value="MFD1051668.1"/>
    <property type="molecule type" value="Genomic_DNA"/>
</dbReference>
<keyword evidence="2" id="KW-1185">Reference proteome</keyword>
<accession>A0ABW3MLT6</accession>
<evidence type="ECO:0000313" key="2">
    <source>
        <dbReference type="Proteomes" id="UP001597045"/>
    </source>
</evidence>
<gene>
    <name evidence="1" type="ORF">ACFQ1S_42005</name>
</gene>
<reference evidence="2" key="1">
    <citation type="journal article" date="2019" name="Int. J. Syst. Evol. Microbiol.">
        <title>The Global Catalogue of Microorganisms (GCM) 10K type strain sequencing project: providing services to taxonomists for standard genome sequencing and annotation.</title>
        <authorList>
            <consortium name="The Broad Institute Genomics Platform"/>
            <consortium name="The Broad Institute Genome Sequencing Center for Infectious Disease"/>
            <person name="Wu L."/>
            <person name="Ma J."/>
        </authorList>
    </citation>
    <scope>NUCLEOTIDE SEQUENCE [LARGE SCALE GENOMIC DNA]</scope>
    <source>
        <strain evidence="2">JCM 31486</strain>
    </source>
</reference>
<proteinExistence type="predicted"/>
<name>A0ABW3MLT6_9PSEU</name>
<dbReference type="Proteomes" id="UP001597045">
    <property type="component" value="Unassembled WGS sequence"/>
</dbReference>
<feature type="non-terminal residue" evidence="1">
    <location>
        <position position="1"/>
    </location>
</feature>
<organism evidence="1 2">
    <name type="scientific">Kibdelosporangium lantanae</name>
    <dbReference type="NCBI Taxonomy" id="1497396"/>
    <lineage>
        <taxon>Bacteria</taxon>
        <taxon>Bacillati</taxon>
        <taxon>Actinomycetota</taxon>
        <taxon>Actinomycetes</taxon>
        <taxon>Pseudonocardiales</taxon>
        <taxon>Pseudonocardiaceae</taxon>
        <taxon>Kibdelosporangium</taxon>
    </lineage>
</organism>
<sequence length="123" mass="13487">VQRGGAGFRGVSPNLLVDQECILRLSGVTTRLFPVRTSGVDGLNVYLPRYRVALLADEPSMWKRPIGTRVTTPFARAANWFLRFPVEHLLGSHMLPLSGPEVHLVLNTYLNRGSGPPGPGEEP</sequence>
<evidence type="ECO:0000313" key="1">
    <source>
        <dbReference type="EMBL" id="MFD1051668.1"/>
    </source>
</evidence>
<protein>
    <submittedName>
        <fullName evidence="1">Uncharacterized protein</fullName>
    </submittedName>
</protein>